<keyword evidence="2" id="KW-1185">Reference proteome</keyword>
<dbReference type="Proteomes" id="UP001221142">
    <property type="component" value="Unassembled WGS sequence"/>
</dbReference>
<dbReference type="AlphaFoldDB" id="A0AAD7BXS6"/>
<accession>A0AAD7BXS6</accession>
<gene>
    <name evidence="1" type="ORF">FB45DRAFT_1148910</name>
</gene>
<proteinExistence type="predicted"/>
<evidence type="ECO:0008006" key="3">
    <source>
        <dbReference type="Google" id="ProtNLM"/>
    </source>
</evidence>
<organism evidence="1 2">
    <name type="scientific">Roridomyces roridus</name>
    <dbReference type="NCBI Taxonomy" id="1738132"/>
    <lineage>
        <taxon>Eukaryota</taxon>
        <taxon>Fungi</taxon>
        <taxon>Dikarya</taxon>
        <taxon>Basidiomycota</taxon>
        <taxon>Agaricomycotina</taxon>
        <taxon>Agaricomycetes</taxon>
        <taxon>Agaricomycetidae</taxon>
        <taxon>Agaricales</taxon>
        <taxon>Marasmiineae</taxon>
        <taxon>Mycenaceae</taxon>
        <taxon>Roridomyces</taxon>
    </lineage>
</organism>
<comment type="caution">
    <text evidence="1">The sequence shown here is derived from an EMBL/GenBank/DDBJ whole genome shotgun (WGS) entry which is preliminary data.</text>
</comment>
<sequence length="146" mass="16514">MSDSAPVFTTFVARSAARDRIAELDLEIEDLQHSLEPRLHERSQLCQSLASHRYPVLTLPAEVTSEIFTQFLPPFPQRPSLVGPLSPSFLLRICRQWRDIALGTPALWSTMELDIDSEDKKLHARQLGLLDSWLQRSGHCPLSIAL</sequence>
<dbReference type="EMBL" id="JARKIF010000008">
    <property type="protein sequence ID" value="KAJ7633254.1"/>
    <property type="molecule type" value="Genomic_DNA"/>
</dbReference>
<protein>
    <recommendedName>
        <fullName evidence="3">F-box domain-containing protein</fullName>
    </recommendedName>
</protein>
<feature type="non-terminal residue" evidence="1">
    <location>
        <position position="146"/>
    </location>
</feature>
<reference evidence="1" key="1">
    <citation type="submission" date="2023-03" db="EMBL/GenBank/DDBJ databases">
        <title>Massive genome expansion in bonnet fungi (Mycena s.s.) driven by repeated elements and novel gene families across ecological guilds.</title>
        <authorList>
            <consortium name="Lawrence Berkeley National Laboratory"/>
            <person name="Harder C.B."/>
            <person name="Miyauchi S."/>
            <person name="Viragh M."/>
            <person name="Kuo A."/>
            <person name="Thoen E."/>
            <person name="Andreopoulos B."/>
            <person name="Lu D."/>
            <person name="Skrede I."/>
            <person name="Drula E."/>
            <person name="Henrissat B."/>
            <person name="Morin E."/>
            <person name="Kohler A."/>
            <person name="Barry K."/>
            <person name="LaButti K."/>
            <person name="Morin E."/>
            <person name="Salamov A."/>
            <person name="Lipzen A."/>
            <person name="Mereny Z."/>
            <person name="Hegedus B."/>
            <person name="Baldrian P."/>
            <person name="Stursova M."/>
            <person name="Weitz H."/>
            <person name="Taylor A."/>
            <person name="Grigoriev I.V."/>
            <person name="Nagy L.G."/>
            <person name="Martin F."/>
            <person name="Kauserud H."/>
        </authorList>
    </citation>
    <scope>NUCLEOTIDE SEQUENCE</scope>
    <source>
        <strain evidence="1">9284</strain>
    </source>
</reference>
<evidence type="ECO:0000313" key="2">
    <source>
        <dbReference type="Proteomes" id="UP001221142"/>
    </source>
</evidence>
<evidence type="ECO:0000313" key="1">
    <source>
        <dbReference type="EMBL" id="KAJ7633254.1"/>
    </source>
</evidence>
<name>A0AAD7BXS6_9AGAR</name>